<proteinExistence type="predicted"/>
<keyword evidence="1" id="KW-0175">Coiled coil</keyword>
<keyword evidence="2" id="KW-1133">Transmembrane helix</keyword>
<evidence type="ECO:0000256" key="2">
    <source>
        <dbReference type="SAM" id="Phobius"/>
    </source>
</evidence>
<evidence type="ECO:0000256" key="1">
    <source>
        <dbReference type="SAM" id="Coils"/>
    </source>
</evidence>
<accession>W7XGI9</accession>
<evidence type="ECO:0000313" key="4">
    <source>
        <dbReference type="Proteomes" id="UP000009168"/>
    </source>
</evidence>
<keyword evidence="4" id="KW-1185">Reference proteome</keyword>
<keyword evidence="2 3" id="KW-0812">Transmembrane</keyword>
<dbReference type="AlphaFoldDB" id="W7XGI9"/>
<reference evidence="4" key="1">
    <citation type="journal article" date="2006" name="PLoS Biol.">
        <title>Macronuclear genome sequence of the ciliate Tetrahymena thermophila, a model eukaryote.</title>
        <authorList>
            <person name="Eisen J.A."/>
            <person name="Coyne R.S."/>
            <person name="Wu M."/>
            <person name="Wu D."/>
            <person name="Thiagarajan M."/>
            <person name="Wortman J.R."/>
            <person name="Badger J.H."/>
            <person name="Ren Q."/>
            <person name="Amedeo P."/>
            <person name="Jones K.M."/>
            <person name="Tallon L.J."/>
            <person name="Delcher A.L."/>
            <person name="Salzberg S.L."/>
            <person name="Silva J.C."/>
            <person name="Haas B.J."/>
            <person name="Majoros W.H."/>
            <person name="Farzad M."/>
            <person name="Carlton J.M."/>
            <person name="Smith R.K. Jr."/>
            <person name="Garg J."/>
            <person name="Pearlman R.E."/>
            <person name="Karrer K.M."/>
            <person name="Sun L."/>
            <person name="Manning G."/>
            <person name="Elde N.C."/>
            <person name="Turkewitz A.P."/>
            <person name="Asai D.J."/>
            <person name="Wilkes D.E."/>
            <person name="Wang Y."/>
            <person name="Cai H."/>
            <person name="Collins K."/>
            <person name="Stewart B.A."/>
            <person name="Lee S.R."/>
            <person name="Wilamowska K."/>
            <person name="Weinberg Z."/>
            <person name="Ruzzo W.L."/>
            <person name="Wloga D."/>
            <person name="Gaertig J."/>
            <person name="Frankel J."/>
            <person name="Tsao C.-C."/>
            <person name="Gorovsky M.A."/>
            <person name="Keeling P.J."/>
            <person name="Waller R.F."/>
            <person name="Patron N.J."/>
            <person name="Cherry J.M."/>
            <person name="Stover N.A."/>
            <person name="Krieger C.J."/>
            <person name="del Toro C."/>
            <person name="Ryder H.F."/>
            <person name="Williamson S.C."/>
            <person name="Barbeau R.A."/>
            <person name="Hamilton E.P."/>
            <person name="Orias E."/>
        </authorList>
    </citation>
    <scope>NUCLEOTIDE SEQUENCE [LARGE SCALE GENOMIC DNA]</scope>
    <source>
        <strain evidence="4">SB210</strain>
    </source>
</reference>
<dbReference type="RefSeq" id="XP_012654175.1">
    <property type="nucleotide sequence ID" value="XM_012798721.1"/>
</dbReference>
<dbReference type="InParanoid" id="W7XGI9"/>
<sequence length="155" mass="18994">MKSVQPILKSIQKQILYQRQNLNIRQRKVKKRQIKMNEEQNLLNQIPYLNIPKIIFPFESSENIKIMKESIEKDEQNLEKLKQIKVNEEIKIEYQWRLKELQNYIKDSKEILKEREELQRKNSKVNIFLSRLKIILKIFCLFVVASIIQYMWKKM</sequence>
<feature type="transmembrane region" description="Helical" evidence="2">
    <location>
        <begin position="134"/>
        <end position="152"/>
    </location>
</feature>
<evidence type="ECO:0000313" key="3">
    <source>
        <dbReference type="EMBL" id="EWS73266.1"/>
    </source>
</evidence>
<dbReference type="GeneID" id="24437843"/>
<dbReference type="Proteomes" id="UP000009168">
    <property type="component" value="Unassembled WGS sequence"/>
</dbReference>
<name>W7XGI9_TETTS</name>
<protein>
    <submittedName>
        <fullName evidence="3">Transmembrane protein, putative</fullName>
    </submittedName>
</protein>
<dbReference type="EMBL" id="GG662621">
    <property type="protein sequence ID" value="EWS73266.1"/>
    <property type="molecule type" value="Genomic_DNA"/>
</dbReference>
<organism evidence="3 4">
    <name type="scientific">Tetrahymena thermophila (strain SB210)</name>
    <dbReference type="NCBI Taxonomy" id="312017"/>
    <lineage>
        <taxon>Eukaryota</taxon>
        <taxon>Sar</taxon>
        <taxon>Alveolata</taxon>
        <taxon>Ciliophora</taxon>
        <taxon>Intramacronucleata</taxon>
        <taxon>Oligohymenophorea</taxon>
        <taxon>Hymenostomatida</taxon>
        <taxon>Tetrahymenina</taxon>
        <taxon>Tetrahymenidae</taxon>
        <taxon>Tetrahymena</taxon>
    </lineage>
</organism>
<feature type="coiled-coil region" evidence="1">
    <location>
        <begin position="64"/>
        <end position="121"/>
    </location>
</feature>
<gene>
    <name evidence="3" type="ORF">TTHERM_000216170</name>
</gene>
<keyword evidence="2" id="KW-0472">Membrane</keyword>
<dbReference type="KEGG" id="tet:TTHERM_000216170"/>